<name>A0A4R3L4E0_9BACL</name>
<keyword evidence="3" id="KW-0547">Nucleotide-binding</keyword>
<dbReference type="GO" id="GO:0016301">
    <property type="term" value="F:kinase activity"/>
    <property type="evidence" value="ECO:0007669"/>
    <property type="project" value="InterPro"/>
</dbReference>
<accession>A0A4R3L4E0</accession>
<evidence type="ECO:0000256" key="6">
    <source>
        <dbReference type="ARBA" id="ARBA00048178"/>
    </source>
</evidence>
<dbReference type="Gene3D" id="3.40.50.300">
    <property type="entry name" value="P-loop containing nucleotide triphosphate hydrolases"/>
    <property type="match status" value="1"/>
</dbReference>
<evidence type="ECO:0000256" key="1">
    <source>
        <dbReference type="ARBA" id="ARBA00009104"/>
    </source>
</evidence>
<protein>
    <recommendedName>
        <fullName evidence="5">UDP-N-acetylglucosamine kinase</fullName>
        <ecNumber evidence="2">2.7.1.176</ecNumber>
    </recommendedName>
    <alternativeName>
        <fullName evidence="5">UDP-N-acetylglucosamine kinase</fullName>
    </alternativeName>
</protein>
<dbReference type="AlphaFoldDB" id="A0A4R3L4E0"/>
<keyword evidence="4" id="KW-0067">ATP-binding</keyword>
<dbReference type="SUPFAM" id="SSF52540">
    <property type="entry name" value="P-loop containing nucleoside triphosphate hydrolases"/>
    <property type="match status" value="1"/>
</dbReference>
<evidence type="ECO:0000313" key="9">
    <source>
        <dbReference type="Proteomes" id="UP000294937"/>
    </source>
</evidence>
<dbReference type="RefSeq" id="WP_131925437.1">
    <property type="nucleotide sequence ID" value="NZ_SMAG01000006.1"/>
</dbReference>
<proteinExistence type="inferred from homology"/>
<dbReference type="OrthoDB" id="9792687at2"/>
<comment type="similarity">
    <text evidence="1">Belongs to the zeta toxin family.</text>
</comment>
<evidence type="ECO:0000256" key="4">
    <source>
        <dbReference type="ARBA" id="ARBA00022840"/>
    </source>
</evidence>
<dbReference type="Pfam" id="PF06414">
    <property type="entry name" value="Zeta_toxin"/>
    <property type="match status" value="1"/>
</dbReference>
<dbReference type="EC" id="2.7.1.176" evidence="2"/>
<evidence type="ECO:0000256" key="2">
    <source>
        <dbReference type="ARBA" id="ARBA00011963"/>
    </source>
</evidence>
<sequence length="241" mass="28277">MIDSQKYKLSKAEHQHIFEYLKQEMFAETTPVKNPTIVILGGQPGSGKANMIDLSRHEFPDRNCYFVNGDELRKEHPHHQEIFRHFEQDYARLTDPDVRVWTKELFDLAIETKRNIIFEGTMRQAEPLCQTLLHLKHQGYKVIIRILAVNEQLSFLGTIERYEGQKQIFGHGRSVPKNSHDAAYQGLLQTVKRIEHGKLFNTLQVYNRNHDLLYENQVINHQLIHPPRVAESIIKERSRAF</sequence>
<organism evidence="8 9">
    <name type="scientific">Hazenella coriacea</name>
    <dbReference type="NCBI Taxonomy" id="1179467"/>
    <lineage>
        <taxon>Bacteria</taxon>
        <taxon>Bacillati</taxon>
        <taxon>Bacillota</taxon>
        <taxon>Bacilli</taxon>
        <taxon>Bacillales</taxon>
        <taxon>Thermoactinomycetaceae</taxon>
        <taxon>Hazenella</taxon>
    </lineage>
</organism>
<feature type="domain" description="Zeta toxin" evidence="7">
    <location>
        <begin position="30"/>
        <end position="217"/>
    </location>
</feature>
<dbReference type="EMBL" id="SMAG01000006">
    <property type="protein sequence ID" value="TCS93590.1"/>
    <property type="molecule type" value="Genomic_DNA"/>
</dbReference>
<dbReference type="Proteomes" id="UP000294937">
    <property type="component" value="Unassembled WGS sequence"/>
</dbReference>
<keyword evidence="9" id="KW-1185">Reference proteome</keyword>
<gene>
    <name evidence="8" type="ORF">EDD58_10623</name>
</gene>
<evidence type="ECO:0000259" key="7">
    <source>
        <dbReference type="Pfam" id="PF06414"/>
    </source>
</evidence>
<dbReference type="InterPro" id="IPR010488">
    <property type="entry name" value="Zeta_toxin_domain"/>
</dbReference>
<evidence type="ECO:0000256" key="5">
    <source>
        <dbReference type="ARBA" id="ARBA00032897"/>
    </source>
</evidence>
<evidence type="ECO:0000256" key="3">
    <source>
        <dbReference type="ARBA" id="ARBA00022741"/>
    </source>
</evidence>
<dbReference type="InterPro" id="IPR027417">
    <property type="entry name" value="P-loop_NTPase"/>
</dbReference>
<evidence type="ECO:0000313" key="8">
    <source>
        <dbReference type="EMBL" id="TCS93590.1"/>
    </source>
</evidence>
<dbReference type="GO" id="GO:0005524">
    <property type="term" value="F:ATP binding"/>
    <property type="evidence" value="ECO:0007669"/>
    <property type="project" value="UniProtKB-KW"/>
</dbReference>
<reference evidence="8 9" key="1">
    <citation type="submission" date="2019-03" db="EMBL/GenBank/DDBJ databases">
        <title>Genomic Encyclopedia of Type Strains, Phase IV (KMG-IV): sequencing the most valuable type-strain genomes for metagenomic binning, comparative biology and taxonomic classification.</title>
        <authorList>
            <person name="Goeker M."/>
        </authorList>
    </citation>
    <scope>NUCLEOTIDE SEQUENCE [LARGE SCALE GENOMIC DNA]</scope>
    <source>
        <strain evidence="8 9">DSM 45707</strain>
    </source>
</reference>
<comment type="caution">
    <text evidence="8">The sequence shown here is derived from an EMBL/GenBank/DDBJ whole genome shotgun (WGS) entry which is preliminary data.</text>
</comment>
<comment type="catalytic activity">
    <reaction evidence="6">
        <text>UDP-N-acetyl-alpha-D-glucosamine + ATP = UDP-N-acetyl-alpha-D-glucosamine 3'-phosphate + ADP + H(+)</text>
        <dbReference type="Rhea" id="RHEA:32671"/>
        <dbReference type="ChEBI" id="CHEBI:15378"/>
        <dbReference type="ChEBI" id="CHEBI:30616"/>
        <dbReference type="ChEBI" id="CHEBI:57705"/>
        <dbReference type="ChEBI" id="CHEBI:64353"/>
        <dbReference type="ChEBI" id="CHEBI:456216"/>
        <dbReference type="EC" id="2.7.1.176"/>
    </reaction>
</comment>